<evidence type="ECO:0000256" key="9">
    <source>
        <dbReference type="ARBA" id="ARBA00024046"/>
    </source>
</evidence>
<evidence type="ECO:0000313" key="16">
    <source>
        <dbReference type="Proteomes" id="UP000799753"/>
    </source>
</evidence>
<evidence type="ECO:0000256" key="11">
    <source>
        <dbReference type="ARBA" id="ARBA00054767"/>
    </source>
</evidence>
<feature type="compositionally biased region" description="Polar residues" evidence="13">
    <location>
        <begin position="273"/>
        <end position="293"/>
    </location>
</feature>
<name>A0A6A6S1X7_9PLEO</name>
<feature type="compositionally biased region" description="Polar residues" evidence="13">
    <location>
        <begin position="1"/>
        <end position="25"/>
    </location>
</feature>
<evidence type="ECO:0000256" key="5">
    <source>
        <dbReference type="ARBA" id="ARBA00022490"/>
    </source>
</evidence>
<dbReference type="InterPro" id="IPR057327">
    <property type="entry name" value="Vts1_dom"/>
</dbReference>
<feature type="compositionally biased region" description="Polar residues" evidence="13">
    <location>
        <begin position="314"/>
        <end position="327"/>
    </location>
</feature>
<keyword evidence="7" id="KW-0694">RNA-binding</keyword>
<feature type="region of interest" description="Disordered" evidence="13">
    <location>
        <begin position="1"/>
        <end position="28"/>
    </location>
</feature>
<evidence type="ECO:0000256" key="7">
    <source>
        <dbReference type="ARBA" id="ARBA00022884"/>
    </source>
</evidence>
<dbReference type="EMBL" id="MU006783">
    <property type="protein sequence ID" value="KAF2641540.1"/>
    <property type="molecule type" value="Genomic_DNA"/>
</dbReference>
<keyword evidence="6" id="KW-0547">Nucleotide-binding</keyword>
<comment type="function">
    <text evidence="11">RNA-binding protein involved in post-transcriptional regulation through transcript degradation.</text>
</comment>
<feature type="region of interest" description="Disordered" evidence="13">
    <location>
        <begin position="179"/>
        <end position="206"/>
    </location>
</feature>
<protein>
    <recommendedName>
        <fullName evidence="10">RNA-binding protein VTS1</fullName>
    </recommendedName>
    <alternativeName>
        <fullName evidence="12">RNA-binding protein vts1</fullName>
    </alternativeName>
</protein>
<dbReference type="PANTHER" id="PTHR12515:SF5">
    <property type="entry name" value="PROTEIN SMAUG"/>
    <property type="match status" value="1"/>
</dbReference>
<dbReference type="InterPro" id="IPR013761">
    <property type="entry name" value="SAM/pointed_sf"/>
</dbReference>
<dbReference type="Pfam" id="PF25479">
    <property type="entry name" value="Vts1"/>
    <property type="match status" value="1"/>
</dbReference>
<gene>
    <name evidence="15" type="ORF">P280DRAFT_489884</name>
</gene>
<reference evidence="15" key="1">
    <citation type="journal article" date="2020" name="Stud. Mycol.">
        <title>101 Dothideomycetes genomes: a test case for predicting lifestyles and emergence of pathogens.</title>
        <authorList>
            <person name="Haridas S."/>
            <person name="Albert R."/>
            <person name="Binder M."/>
            <person name="Bloem J."/>
            <person name="Labutti K."/>
            <person name="Salamov A."/>
            <person name="Andreopoulos B."/>
            <person name="Baker S."/>
            <person name="Barry K."/>
            <person name="Bills G."/>
            <person name="Bluhm B."/>
            <person name="Cannon C."/>
            <person name="Castanera R."/>
            <person name="Culley D."/>
            <person name="Daum C."/>
            <person name="Ezra D."/>
            <person name="Gonzalez J."/>
            <person name="Henrissat B."/>
            <person name="Kuo A."/>
            <person name="Liang C."/>
            <person name="Lipzen A."/>
            <person name="Lutzoni F."/>
            <person name="Magnuson J."/>
            <person name="Mondo S."/>
            <person name="Nolan M."/>
            <person name="Ohm R."/>
            <person name="Pangilinan J."/>
            <person name="Park H.-J."/>
            <person name="Ramirez L."/>
            <person name="Alfaro M."/>
            <person name="Sun H."/>
            <person name="Tritt A."/>
            <person name="Yoshinaga Y."/>
            <person name="Zwiers L.-H."/>
            <person name="Turgeon B."/>
            <person name="Goodwin S."/>
            <person name="Spatafora J."/>
            <person name="Crous P."/>
            <person name="Grigoriev I."/>
        </authorList>
    </citation>
    <scope>NUCLEOTIDE SEQUENCE</scope>
    <source>
        <strain evidence="15">CBS 473.64</strain>
    </source>
</reference>
<keyword evidence="8" id="KW-0653">Protein transport</keyword>
<dbReference type="GO" id="GO:0000289">
    <property type="term" value="P:nuclear-transcribed mRNA poly(A) tail shortening"/>
    <property type="evidence" value="ECO:0007669"/>
    <property type="project" value="TreeGrafter"/>
</dbReference>
<dbReference type="PANTHER" id="PTHR12515">
    <property type="entry name" value="STERILE ALPHA MOTIF DOMAIN CONTAINING PROTEIN 4-RELATED"/>
    <property type="match status" value="1"/>
</dbReference>
<feature type="region of interest" description="Disordered" evidence="13">
    <location>
        <begin position="517"/>
        <end position="547"/>
    </location>
</feature>
<dbReference type="InterPro" id="IPR037635">
    <property type="entry name" value="VTS1_SAM"/>
</dbReference>
<dbReference type="OrthoDB" id="2155283at2759"/>
<organism evidence="15 16">
    <name type="scientific">Massarina eburnea CBS 473.64</name>
    <dbReference type="NCBI Taxonomy" id="1395130"/>
    <lineage>
        <taxon>Eukaryota</taxon>
        <taxon>Fungi</taxon>
        <taxon>Dikarya</taxon>
        <taxon>Ascomycota</taxon>
        <taxon>Pezizomycotina</taxon>
        <taxon>Dothideomycetes</taxon>
        <taxon>Pleosporomycetidae</taxon>
        <taxon>Pleosporales</taxon>
        <taxon>Massarineae</taxon>
        <taxon>Massarinaceae</taxon>
        <taxon>Massarina</taxon>
    </lineage>
</organism>
<dbReference type="GO" id="GO:0000166">
    <property type="term" value="F:nucleotide binding"/>
    <property type="evidence" value="ECO:0007669"/>
    <property type="project" value="UniProtKB-KW"/>
</dbReference>
<dbReference type="InterPro" id="IPR050897">
    <property type="entry name" value="SMAUG/VTS1_RNA-bind"/>
</dbReference>
<evidence type="ECO:0000256" key="3">
    <source>
        <dbReference type="ARBA" id="ARBA00007325"/>
    </source>
</evidence>
<comment type="similarity">
    <text evidence="3">Belongs to the VTS1 family.</text>
</comment>
<comment type="subcellular location">
    <subcellularLocation>
        <location evidence="1">Cytoplasm</location>
        <location evidence="1">P-body</location>
    </subcellularLocation>
    <subcellularLocation>
        <location evidence="2">Cytoplasm</location>
        <location evidence="2">Cytosol</location>
    </subcellularLocation>
</comment>
<evidence type="ECO:0000256" key="12">
    <source>
        <dbReference type="ARBA" id="ARBA00073291"/>
    </source>
</evidence>
<evidence type="ECO:0000259" key="14">
    <source>
        <dbReference type="PROSITE" id="PS50105"/>
    </source>
</evidence>
<feature type="region of interest" description="Disordered" evidence="13">
    <location>
        <begin position="392"/>
        <end position="418"/>
    </location>
</feature>
<dbReference type="SMART" id="SM00454">
    <property type="entry name" value="SAM"/>
    <property type="match status" value="1"/>
</dbReference>
<evidence type="ECO:0000256" key="8">
    <source>
        <dbReference type="ARBA" id="ARBA00022927"/>
    </source>
</evidence>
<dbReference type="InterPro" id="IPR001660">
    <property type="entry name" value="SAM"/>
</dbReference>
<dbReference type="FunFam" id="1.10.150.50:FF:000033">
    <property type="entry name" value="Protein vts1, variant"/>
    <property type="match status" value="1"/>
</dbReference>
<keyword evidence="5" id="KW-0963">Cytoplasm</keyword>
<accession>A0A6A6S1X7</accession>
<feature type="domain" description="SAM" evidence="14">
    <location>
        <begin position="548"/>
        <end position="606"/>
    </location>
</feature>
<dbReference type="AlphaFoldDB" id="A0A6A6S1X7"/>
<dbReference type="GO" id="GO:0000932">
    <property type="term" value="C:P-body"/>
    <property type="evidence" value="ECO:0007669"/>
    <property type="project" value="UniProtKB-SubCell"/>
</dbReference>
<evidence type="ECO:0000313" key="15">
    <source>
        <dbReference type="EMBL" id="KAF2641540.1"/>
    </source>
</evidence>
<evidence type="ECO:0000256" key="4">
    <source>
        <dbReference type="ARBA" id="ARBA00022448"/>
    </source>
</evidence>
<feature type="region of interest" description="Disordered" evidence="13">
    <location>
        <begin position="254"/>
        <end position="328"/>
    </location>
</feature>
<dbReference type="GO" id="GO:0015031">
    <property type="term" value="P:protein transport"/>
    <property type="evidence" value="ECO:0007669"/>
    <property type="project" value="UniProtKB-KW"/>
</dbReference>
<dbReference type="GO" id="GO:0003729">
    <property type="term" value="F:mRNA binding"/>
    <property type="evidence" value="ECO:0007669"/>
    <property type="project" value="InterPro"/>
</dbReference>
<comment type="subunit">
    <text evidence="9">Monomer. Binds to RNA.</text>
</comment>
<sequence length="613" mass="65836">MSNIAANRNSTPEGSSSLRPPNSRTIGAGHHLRASADMGGFSSPLSSRGLRPASEIYFGRQATNSGNPDEMERAAQQWLADIDQYETTLEEMATATLDQDFKDELSAIEQWFRVLSEAERTAALYALLQQTTQVQIRFFIQVLQQMSKSLPMSGVLSPANFGEKDPMTQKLSDAMSKLNTGENRHSVGPTGRPPPSPGAKRNSGLDSTMINRMFPDAAAAIAKQKAEFTDITGMPPSTRNSIVGDRSSLVAPAISGLDEKKEGQVPASPWGDGSQSATRPKSSGQHQPMGQFSQPPPSAGLRSPRLPLSAEGGNVQTTTLSAPSQDVGSMPMLSPGYAAGGSWASQLSTPMVGNFQQQNQTQADMVANATAMKLAALSTVNNRIQLDDVRKYRRARSSDGPGAANAPMSPGLPPGLGNQNFVMTNELGQLLTPQQAASLQAQQLAAMQGRRSRPSSPGFAMQQAQGQLSAMNFASPQNNGFLSADYGNSPLVNNNNNMAGLNLSQFAMGMGGEHVGFSGDDINRGRSPRGRRGSSKPPEDPTDPGLLNDIPSWLRSLRLHKYTDNLKDMKWQDLVELDDEGLEKRGVNALGARRKMLKVFEQVKEAKDQGKLR</sequence>
<dbReference type="Pfam" id="PF07647">
    <property type="entry name" value="SAM_2"/>
    <property type="match status" value="1"/>
</dbReference>
<evidence type="ECO:0000256" key="2">
    <source>
        <dbReference type="ARBA" id="ARBA00004514"/>
    </source>
</evidence>
<dbReference type="Gene3D" id="1.10.150.50">
    <property type="entry name" value="Transcription Factor, Ets-1"/>
    <property type="match status" value="1"/>
</dbReference>
<evidence type="ECO:0000256" key="10">
    <source>
        <dbReference type="ARBA" id="ARBA00024136"/>
    </source>
</evidence>
<dbReference type="SUPFAM" id="SSF47769">
    <property type="entry name" value="SAM/Pointed domain"/>
    <property type="match status" value="1"/>
</dbReference>
<evidence type="ECO:0000256" key="6">
    <source>
        <dbReference type="ARBA" id="ARBA00022741"/>
    </source>
</evidence>
<dbReference type="PROSITE" id="PS50105">
    <property type="entry name" value="SAM_DOMAIN"/>
    <property type="match status" value="1"/>
</dbReference>
<keyword evidence="4" id="KW-0813">Transport</keyword>
<dbReference type="GO" id="GO:0005829">
    <property type="term" value="C:cytosol"/>
    <property type="evidence" value="ECO:0007669"/>
    <property type="project" value="UniProtKB-SubCell"/>
</dbReference>
<proteinExistence type="inferred from homology"/>
<evidence type="ECO:0000256" key="1">
    <source>
        <dbReference type="ARBA" id="ARBA00004201"/>
    </source>
</evidence>
<keyword evidence="16" id="KW-1185">Reference proteome</keyword>
<dbReference type="Proteomes" id="UP000799753">
    <property type="component" value="Unassembled WGS sequence"/>
</dbReference>
<dbReference type="CDD" id="cd09556">
    <property type="entry name" value="SAM_VTS1_fungal"/>
    <property type="match status" value="1"/>
</dbReference>
<evidence type="ECO:0000256" key="13">
    <source>
        <dbReference type="SAM" id="MobiDB-lite"/>
    </source>
</evidence>